<evidence type="ECO:0000313" key="3">
    <source>
        <dbReference type="Proteomes" id="UP000233414"/>
    </source>
</evidence>
<accession>A0A2N1UN04</accession>
<proteinExistence type="predicted"/>
<dbReference type="EMBL" id="PGYQ01000014">
    <property type="protein sequence ID" value="PKL72163.1"/>
    <property type="molecule type" value="Genomic_DNA"/>
</dbReference>
<feature type="transmembrane region" description="Helical" evidence="1">
    <location>
        <begin position="6"/>
        <end position="28"/>
    </location>
</feature>
<dbReference type="Proteomes" id="UP000233414">
    <property type="component" value="Unassembled WGS sequence"/>
</dbReference>
<protein>
    <submittedName>
        <fullName evidence="2">Uncharacterized protein</fullName>
    </submittedName>
</protein>
<comment type="caution">
    <text evidence="2">The sequence shown here is derived from an EMBL/GenBank/DDBJ whole genome shotgun (WGS) entry which is preliminary data.</text>
</comment>
<organism evidence="2 3">
    <name type="scientific">Candidatus Kuenenbacteria bacterium HGW-Kuenenbacteria-1</name>
    <dbReference type="NCBI Taxonomy" id="2013812"/>
    <lineage>
        <taxon>Bacteria</taxon>
        <taxon>Candidatus Kueneniibacteriota</taxon>
    </lineage>
</organism>
<keyword evidence="1" id="KW-0472">Membrane</keyword>
<evidence type="ECO:0000256" key="1">
    <source>
        <dbReference type="SAM" id="Phobius"/>
    </source>
</evidence>
<sequence length="121" mass="14481">MLNKKMVLMLIVILLLFFVNIFIGYKYFVLQKKIENTKIILKTQQTNKKILEFTKFFIEKVLKAKTEINFETRLKLESLVQDLNNKEILIQWQKFLESKTETEAQNNTNDLLKILIEKINL</sequence>
<keyword evidence="1" id="KW-1133">Transmembrane helix</keyword>
<evidence type="ECO:0000313" key="2">
    <source>
        <dbReference type="EMBL" id="PKL72163.1"/>
    </source>
</evidence>
<name>A0A2N1UN04_9BACT</name>
<gene>
    <name evidence="2" type="ORF">CVV26_02735</name>
</gene>
<dbReference type="AlphaFoldDB" id="A0A2N1UN04"/>
<reference evidence="2 3" key="1">
    <citation type="journal article" date="2017" name="ISME J.">
        <title>Potential for microbial H2 and metal transformations associated with novel bacteria and archaea in deep terrestrial subsurface sediments.</title>
        <authorList>
            <person name="Hernsdorf A.W."/>
            <person name="Amano Y."/>
            <person name="Miyakawa K."/>
            <person name="Ise K."/>
            <person name="Suzuki Y."/>
            <person name="Anantharaman K."/>
            <person name="Probst A."/>
            <person name="Burstein D."/>
            <person name="Thomas B.C."/>
            <person name="Banfield J.F."/>
        </authorList>
    </citation>
    <scope>NUCLEOTIDE SEQUENCE [LARGE SCALE GENOMIC DNA]</scope>
    <source>
        <strain evidence="2">HGW-Kuenenbacteria-1</strain>
    </source>
</reference>
<keyword evidence="1" id="KW-0812">Transmembrane</keyword>